<dbReference type="RefSeq" id="WP_145073763.1">
    <property type="nucleotide sequence ID" value="NZ_CP036425.1"/>
</dbReference>
<feature type="transmembrane region" description="Helical" evidence="6">
    <location>
        <begin position="94"/>
        <end position="112"/>
    </location>
</feature>
<dbReference type="InterPro" id="IPR031312">
    <property type="entry name" value="Na/sul_symport_CS"/>
</dbReference>
<name>A0A517YQ49_9BACT</name>
<feature type="transmembrane region" description="Helical" evidence="6">
    <location>
        <begin position="425"/>
        <end position="447"/>
    </location>
</feature>
<feature type="transmembrane region" description="Helical" evidence="6">
    <location>
        <begin position="56"/>
        <end position="82"/>
    </location>
</feature>
<keyword evidence="4 6" id="KW-1133">Transmembrane helix</keyword>
<dbReference type="AlphaFoldDB" id="A0A517YQ49"/>
<keyword evidence="2" id="KW-0813">Transport</keyword>
<evidence type="ECO:0000256" key="5">
    <source>
        <dbReference type="ARBA" id="ARBA00023136"/>
    </source>
</evidence>
<dbReference type="GO" id="GO:0015141">
    <property type="term" value="F:succinate transmembrane transporter activity"/>
    <property type="evidence" value="ECO:0007669"/>
    <property type="project" value="UniProtKB-ARBA"/>
</dbReference>
<feature type="transmembrane region" description="Helical" evidence="6">
    <location>
        <begin position="337"/>
        <end position="359"/>
    </location>
</feature>
<dbReference type="PROSITE" id="PS01271">
    <property type="entry name" value="NA_SULFATE"/>
    <property type="match status" value="1"/>
</dbReference>
<feature type="transmembrane region" description="Helical" evidence="6">
    <location>
        <begin position="294"/>
        <end position="316"/>
    </location>
</feature>
<dbReference type="NCBIfam" id="TIGR00785">
    <property type="entry name" value="dass"/>
    <property type="match status" value="1"/>
</dbReference>
<organism evidence="7 8">
    <name type="scientific">Poriferisphaera corsica</name>
    <dbReference type="NCBI Taxonomy" id="2528020"/>
    <lineage>
        <taxon>Bacteria</taxon>
        <taxon>Pseudomonadati</taxon>
        <taxon>Planctomycetota</taxon>
        <taxon>Phycisphaerae</taxon>
        <taxon>Phycisphaerales</taxon>
        <taxon>Phycisphaeraceae</taxon>
        <taxon>Poriferisphaera</taxon>
    </lineage>
</organism>
<feature type="transmembrane region" description="Helical" evidence="6">
    <location>
        <begin position="184"/>
        <end position="203"/>
    </location>
</feature>
<sequence>MLTPTSVGTQRSSKKPEKIFHNKTVWQVTGLMMAIFSVLLCHFCGMNSGASWTVGVTVLCALWWVSEAIPIPVTSLVPFAIFPIVGVLSHGQVATAYGHTFILLFMAGFMLSKAAEGTQTHRKIAHTVLMVVGGTTAPRIIFGFMAATAFCSMWISNTATAVMMLPVAVAVLEDDESGKLGIPLLLGIAYAASIGGMATIIGTPPNVALLSIYQEATTREIAFHEWILFGLPISIFMLIIAWLYLSRGVKLNKPLNIPVEKKWTKAQVRVMIVLAITAFLWITRALPIVGWAKWTGITTAGDSTIALVAVVAMFLIPSGDKQGNRLLNWQRASSIPWGILLLFGGGLAIAKAFIASGLTEIVAEQLTVLEGMPVLFVIFILCLVVTLMTEVTSNTATANVFLPIVLAAATAMEIDPIILMVPTAMAASCAFMLPVATPPNAVVFGAGKLRIYDMARYGVVLNVIAIVVISVFSWFFMS</sequence>
<keyword evidence="3 6" id="KW-0812">Transmembrane</keyword>
<dbReference type="KEGG" id="pcor:KS4_03740"/>
<feature type="transmembrane region" description="Helical" evidence="6">
    <location>
        <begin position="153"/>
        <end position="172"/>
    </location>
</feature>
<dbReference type="PANTHER" id="PTHR10283:SF82">
    <property type="entry name" value="SOLUTE CARRIER FAMILY 13 MEMBER 2"/>
    <property type="match status" value="1"/>
</dbReference>
<evidence type="ECO:0000256" key="4">
    <source>
        <dbReference type="ARBA" id="ARBA00022989"/>
    </source>
</evidence>
<gene>
    <name evidence="7" type="primary">sdcS_1</name>
    <name evidence="7" type="ORF">KS4_03740</name>
</gene>
<reference evidence="7 8" key="1">
    <citation type="submission" date="2019-02" db="EMBL/GenBank/DDBJ databases">
        <title>Deep-cultivation of Planctomycetes and their phenomic and genomic characterization uncovers novel biology.</title>
        <authorList>
            <person name="Wiegand S."/>
            <person name="Jogler M."/>
            <person name="Boedeker C."/>
            <person name="Pinto D."/>
            <person name="Vollmers J."/>
            <person name="Rivas-Marin E."/>
            <person name="Kohn T."/>
            <person name="Peeters S.H."/>
            <person name="Heuer A."/>
            <person name="Rast P."/>
            <person name="Oberbeckmann S."/>
            <person name="Bunk B."/>
            <person name="Jeske O."/>
            <person name="Meyerdierks A."/>
            <person name="Storesund J.E."/>
            <person name="Kallscheuer N."/>
            <person name="Luecker S."/>
            <person name="Lage O.M."/>
            <person name="Pohl T."/>
            <person name="Merkel B.J."/>
            <person name="Hornburger P."/>
            <person name="Mueller R.-W."/>
            <person name="Bruemmer F."/>
            <person name="Labrenz M."/>
            <person name="Spormann A.M."/>
            <person name="Op den Camp H."/>
            <person name="Overmann J."/>
            <person name="Amann R."/>
            <person name="Jetten M.S.M."/>
            <person name="Mascher T."/>
            <person name="Medema M.H."/>
            <person name="Devos D.P."/>
            <person name="Kaster A.-K."/>
            <person name="Ovreas L."/>
            <person name="Rohde M."/>
            <person name="Galperin M.Y."/>
            <person name="Jogler C."/>
        </authorList>
    </citation>
    <scope>NUCLEOTIDE SEQUENCE [LARGE SCALE GENOMIC DNA]</scope>
    <source>
        <strain evidence="7 8">KS4</strain>
    </source>
</reference>
<evidence type="ECO:0000256" key="1">
    <source>
        <dbReference type="ARBA" id="ARBA00004141"/>
    </source>
</evidence>
<dbReference type="GO" id="GO:0005886">
    <property type="term" value="C:plasma membrane"/>
    <property type="evidence" value="ECO:0007669"/>
    <property type="project" value="TreeGrafter"/>
</dbReference>
<evidence type="ECO:0000256" key="3">
    <source>
        <dbReference type="ARBA" id="ARBA00022692"/>
    </source>
</evidence>
<dbReference type="EMBL" id="CP036425">
    <property type="protein sequence ID" value="QDU32342.1"/>
    <property type="molecule type" value="Genomic_DNA"/>
</dbReference>
<feature type="transmembrane region" description="Helical" evidence="6">
    <location>
        <begin position="400"/>
        <end position="419"/>
    </location>
</feature>
<keyword evidence="5 6" id="KW-0472">Membrane</keyword>
<feature type="transmembrane region" description="Helical" evidence="6">
    <location>
        <begin position="223"/>
        <end position="245"/>
    </location>
</feature>
<feature type="transmembrane region" description="Helical" evidence="6">
    <location>
        <begin position="24"/>
        <end position="44"/>
    </location>
</feature>
<comment type="subcellular location">
    <subcellularLocation>
        <location evidence="1">Membrane</location>
        <topology evidence="1">Multi-pass membrane protein</topology>
    </subcellularLocation>
</comment>
<dbReference type="InterPro" id="IPR001898">
    <property type="entry name" value="SLC13A/DASS"/>
</dbReference>
<feature type="transmembrane region" description="Helical" evidence="6">
    <location>
        <begin position="124"/>
        <end position="147"/>
    </location>
</feature>
<feature type="transmembrane region" description="Helical" evidence="6">
    <location>
        <begin position="459"/>
        <end position="477"/>
    </location>
</feature>
<accession>A0A517YQ49</accession>
<evidence type="ECO:0000313" key="8">
    <source>
        <dbReference type="Proteomes" id="UP000317369"/>
    </source>
</evidence>
<feature type="transmembrane region" description="Helical" evidence="6">
    <location>
        <begin position="266"/>
        <end position="282"/>
    </location>
</feature>
<evidence type="ECO:0000256" key="2">
    <source>
        <dbReference type="ARBA" id="ARBA00022448"/>
    </source>
</evidence>
<dbReference type="CDD" id="cd01115">
    <property type="entry name" value="SLC13_permease"/>
    <property type="match status" value="1"/>
</dbReference>
<dbReference type="PANTHER" id="PTHR10283">
    <property type="entry name" value="SOLUTE CARRIER FAMILY 13 MEMBER"/>
    <property type="match status" value="1"/>
</dbReference>
<proteinExistence type="predicted"/>
<dbReference type="Pfam" id="PF00939">
    <property type="entry name" value="Na_sulph_symp"/>
    <property type="match status" value="1"/>
</dbReference>
<keyword evidence="8" id="KW-1185">Reference proteome</keyword>
<dbReference type="Proteomes" id="UP000317369">
    <property type="component" value="Chromosome"/>
</dbReference>
<evidence type="ECO:0000256" key="6">
    <source>
        <dbReference type="SAM" id="Phobius"/>
    </source>
</evidence>
<protein>
    <submittedName>
        <fullName evidence="7">Sodium-dependent dicarboxylate transporter SdcS</fullName>
    </submittedName>
</protein>
<evidence type="ECO:0000313" key="7">
    <source>
        <dbReference type="EMBL" id="QDU32342.1"/>
    </source>
</evidence>
<feature type="transmembrane region" description="Helical" evidence="6">
    <location>
        <begin position="371"/>
        <end position="388"/>
    </location>
</feature>
<dbReference type="OrthoDB" id="9766267at2"/>